<dbReference type="Proteomes" id="UP001146793">
    <property type="component" value="Unassembled WGS sequence"/>
</dbReference>
<dbReference type="EMBL" id="JANTQA010000023">
    <property type="protein sequence ID" value="KAJ3445845.1"/>
    <property type="molecule type" value="Genomic_DNA"/>
</dbReference>
<dbReference type="PROSITE" id="PS00455">
    <property type="entry name" value="AMP_BINDING"/>
    <property type="match status" value="1"/>
</dbReference>
<dbReference type="Gene3D" id="3.30.300.30">
    <property type="match status" value="1"/>
</dbReference>
<evidence type="ECO:0000259" key="8">
    <source>
        <dbReference type="Pfam" id="PF16177"/>
    </source>
</evidence>
<organism evidence="9 10">
    <name type="scientific">Anaeramoeba flamelloides</name>
    <dbReference type="NCBI Taxonomy" id="1746091"/>
    <lineage>
        <taxon>Eukaryota</taxon>
        <taxon>Metamonada</taxon>
        <taxon>Anaeramoebidae</taxon>
        <taxon>Anaeramoeba</taxon>
    </lineage>
</organism>
<dbReference type="NCBIfam" id="NF001208">
    <property type="entry name" value="PRK00174.1"/>
    <property type="match status" value="1"/>
</dbReference>
<proteinExistence type="inferred from homology"/>
<evidence type="ECO:0000256" key="2">
    <source>
        <dbReference type="ARBA" id="ARBA00022598"/>
    </source>
</evidence>
<protein>
    <recommendedName>
        <fullName evidence="5">Acetyl-coenzyme A synthetase</fullName>
        <ecNumber evidence="5">6.2.1.1</ecNumber>
    </recommendedName>
</protein>
<evidence type="ECO:0000256" key="1">
    <source>
        <dbReference type="ARBA" id="ARBA00006432"/>
    </source>
</evidence>
<dbReference type="AlphaFoldDB" id="A0AAV7ZZI3"/>
<dbReference type="InterPro" id="IPR042099">
    <property type="entry name" value="ANL_N_sf"/>
</dbReference>
<keyword evidence="4 5" id="KW-0067">ATP-binding</keyword>
<dbReference type="InterPro" id="IPR011904">
    <property type="entry name" value="Ac_CoA_lig"/>
</dbReference>
<dbReference type="NCBIfam" id="TIGR02188">
    <property type="entry name" value="Ac_CoA_lig_AcsA"/>
    <property type="match status" value="1"/>
</dbReference>
<evidence type="ECO:0000256" key="4">
    <source>
        <dbReference type="ARBA" id="ARBA00022840"/>
    </source>
</evidence>
<evidence type="ECO:0000313" key="9">
    <source>
        <dbReference type="EMBL" id="KAJ3445845.1"/>
    </source>
</evidence>
<dbReference type="InterPro" id="IPR020845">
    <property type="entry name" value="AMP-binding_CS"/>
</dbReference>
<evidence type="ECO:0000313" key="10">
    <source>
        <dbReference type="Proteomes" id="UP001146793"/>
    </source>
</evidence>
<dbReference type="InterPro" id="IPR000873">
    <property type="entry name" value="AMP-dep_synth/lig_dom"/>
</dbReference>
<evidence type="ECO:0000256" key="3">
    <source>
        <dbReference type="ARBA" id="ARBA00022741"/>
    </source>
</evidence>
<dbReference type="InterPro" id="IPR032387">
    <property type="entry name" value="ACAS_N"/>
</dbReference>
<dbReference type="Pfam" id="PF00501">
    <property type="entry name" value="AMP-binding"/>
    <property type="match status" value="1"/>
</dbReference>
<dbReference type="FunFam" id="3.40.50.12780:FF:000001">
    <property type="entry name" value="Acetyl-coenzyme A synthetase"/>
    <property type="match status" value="1"/>
</dbReference>
<feature type="domain" description="AMP-dependent synthetase/ligase" evidence="6">
    <location>
        <begin position="85"/>
        <end position="462"/>
    </location>
</feature>
<dbReference type="GO" id="GO:0005829">
    <property type="term" value="C:cytosol"/>
    <property type="evidence" value="ECO:0007669"/>
    <property type="project" value="TreeGrafter"/>
</dbReference>
<dbReference type="SUPFAM" id="SSF56801">
    <property type="entry name" value="Acetyl-CoA synthetase-like"/>
    <property type="match status" value="1"/>
</dbReference>
<comment type="similarity">
    <text evidence="1 5">Belongs to the ATP-dependent AMP-binding enzyme family.</text>
</comment>
<keyword evidence="3 5" id="KW-0547">Nucleotide-binding</keyword>
<feature type="domain" description="AMP-binding enzyme C-terminal" evidence="7">
    <location>
        <begin position="559"/>
        <end position="637"/>
    </location>
</feature>
<dbReference type="Gene3D" id="3.40.50.12780">
    <property type="entry name" value="N-terminal domain of ligase-like"/>
    <property type="match status" value="1"/>
</dbReference>
<accession>A0AAV7ZZI3</accession>
<reference evidence="9" key="1">
    <citation type="submission" date="2022-08" db="EMBL/GenBank/DDBJ databases">
        <title>Novel sulphate-reducing endosymbionts in the free-living metamonad Anaeramoeba.</title>
        <authorList>
            <person name="Jerlstrom-Hultqvist J."/>
            <person name="Cepicka I."/>
            <person name="Gallot-Lavallee L."/>
            <person name="Salas-Leiva D."/>
            <person name="Curtis B.A."/>
            <person name="Zahonova K."/>
            <person name="Pipaliya S."/>
            <person name="Dacks J."/>
            <person name="Roger A.J."/>
        </authorList>
    </citation>
    <scope>NUCLEOTIDE SEQUENCE</scope>
    <source>
        <strain evidence="9">Busselton2</strain>
    </source>
</reference>
<dbReference type="GO" id="GO:0019427">
    <property type="term" value="P:acetyl-CoA biosynthetic process from acetate"/>
    <property type="evidence" value="ECO:0007669"/>
    <property type="project" value="InterPro"/>
</dbReference>
<dbReference type="PANTHER" id="PTHR24095:SF14">
    <property type="entry name" value="ACETYL-COENZYME A SYNTHETASE 1"/>
    <property type="match status" value="1"/>
</dbReference>
<comment type="caution">
    <text evidence="9">The sequence shown here is derived from an EMBL/GenBank/DDBJ whole genome shotgun (WGS) entry which is preliminary data.</text>
</comment>
<evidence type="ECO:0000256" key="5">
    <source>
        <dbReference type="RuleBase" id="RU361147"/>
    </source>
</evidence>
<dbReference type="GO" id="GO:0016208">
    <property type="term" value="F:AMP binding"/>
    <property type="evidence" value="ECO:0007669"/>
    <property type="project" value="InterPro"/>
</dbReference>
<dbReference type="Pfam" id="PF13193">
    <property type="entry name" value="AMP-binding_C"/>
    <property type="match status" value="1"/>
</dbReference>
<dbReference type="PANTHER" id="PTHR24095">
    <property type="entry name" value="ACETYL-COENZYME A SYNTHETASE"/>
    <property type="match status" value="1"/>
</dbReference>
<gene>
    <name evidence="9" type="ORF">M0812_11732</name>
</gene>
<feature type="domain" description="Acetyl-coenzyme A synthetase N-terminal" evidence="8">
    <location>
        <begin position="25"/>
        <end position="81"/>
    </location>
</feature>
<dbReference type="EC" id="6.2.1.1" evidence="5"/>
<dbReference type="GO" id="GO:0005524">
    <property type="term" value="F:ATP binding"/>
    <property type="evidence" value="ECO:0007669"/>
    <property type="project" value="UniProtKB-UniRule"/>
</dbReference>
<evidence type="ECO:0000259" key="7">
    <source>
        <dbReference type="Pfam" id="PF13193"/>
    </source>
</evidence>
<keyword evidence="2 5" id="KW-0436">Ligase</keyword>
<dbReference type="InterPro" id="IPR025110">
    <property type="entry name" value="AMP-bd_C"/>
</dbReference>
<dbReference type="Pfam" id="PF16177">
    <property type="entry name" value="ACAS_N"/>
    <property type="match status" value="1"/>
</dbReference>
<evidence type="ECO:0000259" key="6">
    <source>
        <dbReference type="Pfam" id="PF00501"/>
    </source>
</evidence>
<sequence length="681" mass="77261">MTSFDCKNKFKPLTEGTYLKNAEEYKRLYKQSIEDPNAFWYEKAQEFLTWDKSFTTISSGTLKQGNVKYFEDGYLNVYQNCVLRHKEKKPNEVALIYEADNPEDARTITWQELSEQVQLYARVLKHLGVKKGDVVTIYMSTSPEAVYAMLACSYVGAIHSVIFGGFSSEAIKTRVLDSKSRFIVTQNLARRRGKLVPMKATVDRAIGGLDFIRSVLVDERVSNMKDQYEMKSNRDIDLKPFVSEFQKGGKYENENADLQPMSMNAEDPLFLLYTSGSTGKPKALIHTTGGYLLNAALTHKTVFDIREGDRYGCMADLGWITGHTYIVYAPLVNGTTTLLFESTPDYPRITRYWEVIDKWGLTQFYTSPTAVRFVMTYGTEPLKDFSLKSLRVIGSVGEPIGVEAWNWYFKNVGKSKCYLVDTYWMTESGAIMISAIPGVTTLKRGSATLPLFGINPQLLLNDDNPKNQELNLEKKSKKQFLEIAENSQSGILTIKGHWPSITRTILGNHKRYLDTYLNPYPGYFLTGDSAYRDMDGLYFIKGRIDDVLNVSAHRFGTSELESAITLHPNIVEVAVVGMPHKIKGEAIFVFCVLKDKRVDEKKTKNELKVLLQKTISKVATPEHIVLVDSLPKTRSGKIMRRILKKIVTKNYEISTYGDLSTLLNPDSVKQIVQNVKKLFNN</sequence>
<comment type="catalytic activity">
    <reaction evidence="5">
        <text>acetate + ATP + CoA = acetyl-CoA + AMP + diphosphate</text>
        <dbReference type="Rhea" id="RHEA:23176"/>
        <dbReference type="ChEBI" id="CHEBI:30089"/>
        <dbReference type="ChEBI" id="CHEBI:30616"/>
        <dbReference type="ChEBI" id="CHEBI:33019"/>
        <dbReference type="ChEBI" id="CHEBI:57287"/>
        <dbReference type="ChEBI" id="CHEBI:57288"/>
        <dbReference type="ChEBI" id="CHEBI:456215"/>
        <dbReference type="EC" id="6.2.1.1"/>
    </reaction>
</comment>
<name>A0AAV7ZZI3_9EUKA</name>
<dbReference type="InterPro" id="IPR045851">
    <property type="entry name" value="AMP-bd_C_sf"/>
</dbReference>
<dbReference type="GO" id="GO:0003987">
    <property type="term" value="F:acetate-CoA ligase activity"/>
    <property type="evidence" value="ECO:0007669"/>
    <property type="project" value="UniProtKB-UniRule"/>
</dbReference>